<gene>
    <name evidence="2" type="ORF">OFY17_10250</name>
</gene>
<organism evidence="2 3">
    <name type="scientific">Marinomonas sargassi</name>
    <dbReference type="NCBI Taxonomy" id="2984494"/>
    <lineage>
        <taxon>Bacteria</taxon>
        <taxon>Pseudomonadati</taxon>
        <taxon>Pseudomonadota</taxon>
        <taxon>Gammaproteobacteria</taxon>
        <taxon>Oceanospirillales</taxon>
        <taxon>Oceanospirillaceae</taxon>
        <taxon>Marinomonas</taxon>
    </lineage>
</organism>
<evidence type="ECO:0000313" key="3">
    <source>
        <dbReference type="Proteomes" id="UP001209713"/>
    </source>
</evidence>
<dbReference type="RefSeq" id="WP_263530639.1">
    <property type="nucleotide sequence ID" value="NZ_JAOVZB010000004.1"/>
</dbReference>
<feature type="chain" id="PRO_5045524701" description="DUF2846 domain-containing protein" evidence="1">
    <location>
        <begin position="19"/>
        <end position="158"/>
    </location>
</feature>
<name>A0ABT2YTN6_9GAMM</name>
<protein>
    <recommendedName>
        <fullName evidence="4">DUF2846 domain-containing protein</fullName>
    </recommendedName>
</protein>
<evidence type="ECO:0008006" key="4">
    <source>
        <dbReference type="Google" id="ProtNLM"/>
    </source>
</evidence>
<evidence type="ECO:0000256" key="1">
    <source>
        <dbReference type="SAM" id="SignalP"/>
    </source>
</evidence>
<reference evidence="2 3" key="1">
    <citation type="submission" date="2022-10" db="EMBL/GenBank/DDBJ databases">
        <title>Marinomonas transparenta sp. nov. and Marinomonas sargassi sp. nov., isolated from marine alga (Sargassum natans (L.) Gaillon).</title>
        <authorList>
            <person name="Wang Y."/>
        </authorList>
    </citation>
    <scope>NUCLEOTIDE SEQUENCE [LARGE SCALE GENOMIC DNA]</scope>
    <source>
        <strain evidence="2 3">C2222</strain>
    </source>
</reference>
<dbReference type="Proteomes" id="UP001209713">
    <property type="component" value="Unassembled WGS sequence"/>
</dbReference>
<feature type="signal peptide" evidence="1">
    <location>
        <begin position="1"/>
        <end position="18"/>
    </location>
</feature>
<keyword evidence="3" id="KW-1185">Reference proteome</keyword>
<accession>A0ABT2YTN6</accession>
<keyword evidence="1" id="KW-0732">Signal</keyword>
<sequence length="158" mass="17675">MKKLIGILVGMFSVSAVAVEGYKDIYLNKAEDIIVHGIFCGADINQLNRFKPSVVYTNTAEIEKGTYYFRSPYGDYSFTFNSTQNDLVMVRGLSQGGASSIEDMKQEFCIVKYDERLPSGVKQYVNQKVIKENAPDKTKVLEQYELVSGKPAVGKGKY</sequence>
<comment type="caution">
    <text evidence="2">The sequence shown here is derived from an EMBL/GenBank/DDBJ whole genome shotgun (WGS) entry which is preliminary data.</text>
</comment>
<evidence type="ECO:0000313" key="2">
    <source>
        <dbReference type="EMBL" id="MCV2403260.1"/>
    </source>
</evidence>
<dbReference type="EMBL" id="JAOVZB010000004">
    <property type="protein sequence ID" value="MCV2403260.1"/>
    <property type="molecule type" value="Genomic_DNA"/>
</dbReference>
<proteinExistence type="predicted"/>